<name>A0A1F6C1D1_9BACT</name>
<reference evidence="2 3" key="1">
    <citation type="journal article" date="2016" name="Nat. Commun.">
        <title>Thousands of microbial genomes shed light on interconnected biogeochemical processes in an aquifer system.</title>
        <authorList>
            <person name="Anantharaman K."/>
            <person name="Brown C.T."/>
            <person name="Hug L.A."/>
            <person name="Sharon I."/>
            <person name="Castelle C.J."/>
            <person name="Probst A.J."/>
            <person name="Thomas B.C."/>
            <person name="Singh A."/>
            <person name="Wilkins M.J."/>
            <person name="Karaoz U."/>
            <person name="Brodie E.L."/>
            <person name="Williams K.H."/>
            <person name="Hubbard S.S."/>
            <person name="Banfield J.F."/>
        </authorList>
    </citation>
    <scope>NUCLEOTIDE SEQUENCE [LARGE SCALE GENOMIC DNA]</scope>
</reference>
<comment type="caution">
    <text evidence="2">The sequence shown here is derived from an EMBL/GenBank/DDBJ whole genome shotgun (WGS) entry which is preliminary data.</text>
</comment>
<keyword evidence="1" id="KW-0812">Transmembrane</keyword>
<organism evidence="2 3">
    <name type="scientific">Candidatus Jorgensenbacteria bacterium RIFCSPLOWO2_12_FULL_42_11</name>
    <dbReference type="NCBI Taxonomy" id="1798473"/>
    <lineage>
        <taxon>Bacteria</taxon>
        <taxon>Candidatus Joergenseniibacteriota</taxon>
    </lineage>
</organism>
<dbReference type="EMBL" id="MFKM01000028">
    <property type="protein sequence ID" value="OGG43015.1"/>
    <property type="molecule type" value="Genomic_DNA"/>
</dbReference>
<keyword evidence="1" id="KW-0472">Membrane</keyword>
<dbReference type="AlphaFoldDB" id="A0A1F6C1D1"/>
<gene>
    <name evidence="2" type="ORF">A3G50_02330</name>
</gene>
<evidence type="ECO:0000313" key="2">
    <source>
        <dbReference type="EMBL" id="OGG43015.1"/>
    </source>
</evidence>
<accession>A0A1F6C1D1</accession>
<feature type="transmembrane region" description="Helical" evidence="1">
    <location>
        <begin position="23"/>
        <end position="43"/>
    </location>
</feature>
<proteinExistence type="predicted"/>
<evidence type="ECO:0000256" key="1">
    <source>
        <dbReference type="SAM" id="Phobius"/>
    </source>
</evidence>
<keyword evidence="1" id="KW-1133">Transmembrane helix</keyword>
<sequence>MEDEKENQSTDDSPAIEPIKKSYALPASILISALIIIGIWIYATGLKYPQNQARLLSQVKNQAAANTLEEKVLPPDGIILPVRWGNLGAEMVNAGVIDGEKLEQLYVNRGGLDEETRNLLYGENNGYFKITPENSGMILNLLWALGLGAKNDILETGPMSDPKYGGAGNFASTGGWTLAKGDAMDHYSRHQFIILTPEQQKLVERASKNIYRPCCGNSTHFPDCNHGMAMLGLLELMASQNASEKEMYKAALQVNAYWFPDTYLTIAQYLESKGIEWGKADPQELLGANYSSGSGYRQILSQVTAPAQKSGGSCGI</sequence>
<dbReference type="STRING" id="1798473.A3G50_02330"/>
<dbReference type="Proteomes" id="UP000176633">
    <property type="component" value="Unassembled WGS sequence"/>
</dbReference>
<evidence type="ECO:0000313" key="3">
    <source>
        <dbReference type="Proteomes" id="UP000176633"/>
    </source>
</evidence>
<protein>
    <submittedName>
        <fullName evidence="2">Uncharacterized protein</fullName>
    </submittedName>
</protein>